<reference evidence="2" key="1">
    <citation type="journal article" date="2017" name="Genome Biol.">
        <title>Comparative genomics reveals high biological diversity and specific adaptations in the industrially and medically important fungal genus Aspergillus.</title>
        <authorList>
            <person name="de Vries R.P."/>
            <person name="Riley R."/>
            <person name="Wiebenga A."/>
            <person name="Aguilar-Osorio G."/>
            <person name="Amillis S."/>
            <person name="Uchima C.A."/>
            <person name="Anderluh G."/>
            <person name="Asadollahi M."/>
            <person name="Askin M."/>
            <person name="Barry K."/>
            <person name="Battaglia E."/>
            <person name="Bayram O."/>
            <person name="Benocci T."/>
            <person name="Braus-Stromeyer S.A."/>
            <person name="Caldana C."/>
            <person name="Canovas D."/>
            <person name="Cerqueira G.C."/>
            <person name="Chen F."/>
            <person name="Chen W."/>
            <person name="Choi C."/>
            <person name="Clum A."/>
            <person name="Dos Santos R.A."/>
            <person name="Damasio A.R."/>
            <person name="Diallinas G."/>
            <person name="Emri T."/>
            <person name="Fekete E."/>
            <person name="Flipphi M."/>
            <person name="Freyberg S."/>
            <person name="Gallo A."/>
            <person name="Gournas C."/>
            <person name="Habgood R."/>
            <person name="Hainaut M."/>
            <person name="Harispe M.L."/>
            <person name="Henrissat B."/>
            <person name="Hilden K.S."/>
            <person name="Hope R."/>
            <person name="Hossain A."/>
            <person name="Karabika E."/>
            <person name="Karaffa L."/>
            <person name="Karanyi Z."/>
            <person name="Krasevec N."/>
            <person name="Kuo A."/>
            <person name="Kusch H."/>
            <person name="LaButti K."/>
            <person name="Lagendijk E.L."/>
            <person name="Lapidus A."/>
            <person name="Levasseur A."/>
            <person name="Lindquist E."/>
            <person name="Lipzen A."/>
            <person name="Logrieco A.F."/>
            <person name="MacCabe A."/>
            <person name="Maekelae M.R."/>
            <person name="Malavazi I."/>
            <person name="Melin P."/>
            <person name="Meyer V."/>
            <person name="Mielnichuk N."/>
            <person name="Miskei M."/>
            <person name="Molnar A.P."/>
            <person name="Mule G."/>
            <person name="Ngan C.Y."/>
            <person name="Orejas M."/>
            <person name="Orosz E."/>
            <person name="Ouedraogo J.P."/>
            <person name="Overkamp K.M."/>
            <person name="Park H.-S."/>
            <person name="Perrone G."/>
            <person name="Piumi F."/>
            <person name="Punt P.J."/>
            <person name="Ram A.F."/>
            <person name="Ramon A."/>
            <person name="Rauscher S."/>
            <person name="Record E."/>
            <person name="Riano-Pachon D.M."/>
            <person name="Robert V."/>
            <person name="Roehrig J."/>
            <person name="Ruller R."/>
            <person name="Salamov A."/>
            <person name="Salih N.S."/>
            <person name="Samson R.A."/>
            <person name="Sandor E."/>
            <person name="Sanguinetti M."/>
            <person name="Schuetze T."/>
            <person name="Sepcic K."/>
            <person name="Shelest E."/>
            <person name="Sherlock G."/>
            <person name="Sophianopoulou V."/>
            <person name="Squina F.M."/>
            <person name="Sun H."/>
            <person name="Susca A."/>
            <person name="Todd R.B."/>
            <person name="Tsang A."/>
            <person name="Unkles S.E."/>
            <person name="van de Wiele N."/>
            <person name="van Rossen-Uffink D."/>
            <person name="Oliveira J.V."/>
            <person name="Vesth T.C."/>
            <person name="Visser J."/>
            <person name="Yu J.-H."/>
            <person name="Zhou M."/>
            <person name="Andersen M.R."/>
            <person name="Archer D.B."/>
            <person name="Baker S.E."/>
            <person name="Benoit I."/>
            <person name="Brakhage A.A."/>
            <person name="Braus G.H."/>
            <person name="Fischer R."/>
            <person name="Frisvad J.C."/>
            <person name="Goldman G.H."/>
            <person name="Houbraken J."/>
            <person name="Oakley B."/>
            <person name="Pocsi I."/>
            <person name="Scazzocchio C."/>
            <person name="Seiboth B."/>
            <person name="vanKuyk P.A."/>
            <person name="Wortman J."/>
            <person name="Dyer P.S."/>
            <person name="Grigoriev I.V."/>
        </authorList>
    </citation>
    <scope>NUCLEOTIDE SEQUENCE [LARGE SCALE GENOMIC DNA]</scope>
    <source>
        <strain evidence="2">CBS 593.65</strain>
    </source>
</reference>
<keyword evidence="2" id="KW-1185">Reference proteome</keyword>
<gene>
    <name evidence="1" type="ORF">ASPSYDRAFT_131761</name>
</gene>
<evidence type="ECO:0000313" key="2">
    <source>
        <dbReference type="Proteomes" id="UP000184356"/>
    </source>
</evidence>
<dbReference type="AlphaFoldDB" id="A0A1L9TKL7"/>
<protein>
    <submittedName>
        <fullName evidence="1">Uncharacterized protein</fullName>
    </submittedName>
</protein>
<evidence type="ECO:0000313" key="1">
    <source>
        <dbReference type="EMBL" id="OJJ59921.1"/>
    </source>
</evidence>
<accession>A0A1L9TKL7</accession>
<sequence length="99" mass="11416">MSISRRNRPVSFTLLHSCTIRRSLVDSDYPWRSDLLPLCCQSDGLLHMAIAWATHILRNQCANQDIPRYDQMILARKSFTEVPPRNGPAVHRRQSSILD</sequence>
<dbReference type="RefSeq" id="XP_040703727.1">
    <property type="nucleotide sequence ID" value="XM_040840587.1"/>
</dbReference>
<proteinExistence type="predicted"/>
<name>A0A1L9TKL7_9EURO</name>
<dbReference type="GeneID" id="63756660"/>
<dbReference type="VEuPathDB" id="FungiDB:ASPSYDRAFT_131761"/>
<dbReference type="EMBL" id="KV878585">
    <property type="protein sequence ID" value="OJJ59921.1"/>
    <property type="molecule type" value="Genomic_DNA"/>
</dbReference>
<dbReference type="OrthoDB" id="5333823at2759"/>
<dbReference type="Proteomes" id="UP000184356">
    <property type="component" value="Unassembled WGS sequence"/>
</dbReference>
<organism evidence="1 2">
    <name type="scientific">Aspergillus sydowii CBS 593.65</name>
    <dbReference type="NCBI Taxonomy" id="1036612"/>
    <lineage>
        <taxon>Eukaryota</taxon>
        <taxon>Fungi</taxon>
        <taxon>Dikarya</taxon>
        <taxon>Ascomycota</taxon>
        <taxon>Pezizomycotina</taxon>
        <taxon>Eurotiomycetes</taxon>
        <taxon>Eurotiomycetidae</taxon>
        <taxon>Eurotiales</taxon>
        <taxon>Aspergillaceae</taxon>
        <taxon>Aspergillus</taxon>
        <taxon>Aspergillus subgen. Nidulantes</taxon>
    </lineage>
</organism>
<dbReference type="STRING" id="1036612.A0A1L9TKL7"/>